<reference evidence="2" key="1">
    <citation type="submission" date="2019-12" db="EMBL/GenBank/DDBJ databases">
        <authorList>
            <person name="Scholes J."/>
        </authorList>
    </citation>
    <scope>NUCLEOTIDE SEQUENCE</scope>
</reference>
<protein>
    <submittedName>
        <fullName evidence="2">Uncharacterized protein</fullName>
    </submittedName>
</protein>
<keyword evidence="1" id="KW-0812">Transmembrane</keyword>
<accession>A0A9N7RQM4</accession>
<dbReference type="PANTHER" id="PTHR36616">
    <property type="entry name" value="BNAC07G32700D PROTEIN"/>
    <property type="match status" value="1"/>
</dbReference>
<keyword evidence="1" id="KW-1133">Transmembrane helix</keyword>
<keyword evidence="3" id="KW-1185">Reference proteome</keyword>
<evidence type="ECO:0000313" key="2">
    <source>
        <dbReference type="EMBL" id="CAA0837462.1"/>
    </source>
</evidence>
<comment type="caution">
    <text evidence="2">The sequence shown here is derived from an EMBL/GenBank/DDBJ whole genome shotgun (WGS) entry which is preliminary data.</text>
</comment>
<feature type="transmembrane region" description="Helical" evidence="1">
    <location>
        <begin position="57"/>
        <end position="75"/>
    </location>
</feature>
<gene>
    <name evidence="2" type="ORF">SHERM_04427</name>
</gene>
<dbReference type="EMBL" id="CACSLK010030184">
    <property type="protein sequence ID" value="CAA0837462.1"/>
    <property type="molecule type" value="Genomic_DNA"/>
</dbReference>
<dbReference type="Proteomes" id="UP001153555">
    <property type="component" value="Unassembled WGS sequence"/>
</dbReference>
<dbReference type="AlphaFoldDB" id="A0A9N7RQM4"/>
<evidence type="ECO:0000313" key="3">
    <source>
        <dbReference type="Proteomes" id="UP001153555"/>
    </source>
</evidence>
<name>A0A9N7RQM4_STRHE</name>
<dbReference type="PANTHER" id="PTHR36616:SF5">
    <property type="entry name" value="DIS3-EXONUCLEASE-LIKE PROTEIN"/>
    <property type="match status" value="1"/>
</dbReference>
<keyword evidence="1" id="KW-0472">Membrane</keyword>
<dbReference type="OrthoDB" id="913235at2759"/>
<evidence type="ECO:0000256" key="1">
    <source>
        <dbReference type="SAM" id="Phobius"/>
    </source>
</evidence>
<organism evidence="2 3">
    <name type="scientific">Striga hermonthica</name>
    <name type="common">Purple witchweed</name>
    <name type="synonym">Buchnera hermonthica</name>
    <dbReference type="NCBI Taxonomy" id="68872"/>
    <lineage>
        <taxon>Eukaryota</taxon>
        <taxon>Viridiplantae</taxon>
        <taxon>Streptophyta</taxon>
        <taxon>Embryophyta</taxon>
        <taxon>Tracheophyta</taxon>
        <taxon>Spermatophyta</taxon>
        <taxon>Magnoliopsida</taxon>
        <taxon>eudicotyledons</taxon>
        <taxon>Gunneridae</taxon>
        <taxon>Pentapetalae</taxon>
        <taxon>asterids</taxon>
        <taxon>lamiids</taxon>
        <taxon>Lamiales</taxon>
        <taxon>Orobanchaceae</taxon>
        <taxon>Buchnereae</taxon>
        <taxon>Striga</taxon>
    </lineage>
</organism>
<proteinExistence type="predicted"/>
<feature type="transmembrane region" description="Helical" evidence="1">
    <location>
        <begin position="17"/>
        <end position="37"/>
    </location>
</feature>
<sequence length="85" mass="9506">MCPLDVYKFHGHKNSPISMLQFLFTAAFAAAPLMLYIPPVRSLNSFLQTAEILFSGAISYGLVVCPILRDVVSIFRQPRFTIARS</sequence>